<name>A0AAF3J2J0_9BILA</name>
<dbReference type="Gene3D" id="1.10.10.10">
    <property type="entry name" value="Winged helix-like DNA-binding domain superfamily/Winged helix DNA-binding domain"/>
    <property type="match status" value="1"/>
</dbReference>
<evidence type="ECO:0000259" key="1">
    <source>
        <dbReference type="Pfam" id="PF13847"/>
    </source>
</evidence>
<feature type="domain" description="S-adenosylmethionine-dependent methyltransferase Rv2258c-like winged HTH" evidence="2">
    <location>
        <begin position="18"/>
        <end position="88"/>
    </location>
</feature>
<dbReference type="Pfam" id="PF21320">
    <property type="entry name" value="WHD_Rv2258c"/>
    <property type="match status" value="1"/>
</dbReference>
<dbReference type="WBParaSite" id="MBELARI_LOCUS12184">
    <property type="protein sequence ID" value="MBELARI_LOCUS12184"/>
    <property type="gene ID" value="MBELARI_LOCUS12184"/>
</dbReference>
<dbReference type="Pfam" id="PF13847">
    <property type="entry name" value="Methyltransf_31"/>
    <property type="match status" value="1"/>
</dbReference>
<keyword evidence="3" id="KW-1185">Reference proteome</keyword>
<dbReference type="Proteomes" id="UP000887575">
    <property type="component" value="Unassembled WGS sequence"/>
</dbReference>
<dbReference type="AlphaFoldDB" id="A0AAF3J2J0"/>
<feature type="domain" description="Methyltransferase" evidence="1">
    <location>
        <begin position="170"/>
        <end position="281"/>
    </location>
</feature>
<evidence type="ECO:0000259" key="2">
    <source>
        <dbReference type="Pfam" id="PF21320"/>
    </source>
</evidence>
<dbReference type="InterPro" id="IPR036390">
    <property type="entry name" value="WH_DNA-bd_sf"/>
</dbReference>
<dbReference type="InterPro" id="IPR036388">
    <property type="entry name" value="WH-like_DNA-bd_sf"/>
</dbReference>
<dbReference type="PANTHER" id="PTHR45581">
    <property type="entry name" value="PROTEIN CBG10435"/>
    <property type="match status" value="1"/>
</dbReference>
<protein>
    <submittedName>
        <fullName evidence="4">Methyltransferase domain-containing protein</fullName>
    </submittedName>
</protein>
<dbReference type="SUPFAM" id="SSF53335">
    <property type="entry name" value="S-adenosyl-L-methionine-dependent methyltransferases"/>
    <property type="match status" value="1"/>
</dbReference>
<sequence length="356" mass="39637">MSSDYDRQLLTYLTGGMASLALALGKKLGLIEALCEVSSPSHHVTPDEVAEKAKCKPRYVREWLACLACANLFQVDDEERFWVTEEQKKSLLNCPWIANMGFIPLFADVRDKLEDAFRAENPRLGLDYSDYSKFYELMAGISEARHREFLIPNVVPDLGHGIGDRLVAGGMKCLDIGCGNGLHVQIFAHAYPKSEFIGLDLVEEAIKSANEHKEEEGTKNSSYVCCDATKLPDEWSNTFDFVTIFDACHDQTRPDLSIREIHRVLKPGGYFAMVEIKGSSSVAEDKRDDGLRCAMFYACSVFHCLPVGSNKEGALCLGTMWGKEKQMALLKSAGFANPVAINPPYYSVNTIYVCEK</sequence>
<dbReference type="InterPro" id="IPR025714">
    <property type="entry name" value="Methyltranfer_dom"/>
</dbReference>
<proteinExistence type="predicted"/>
<dbReference type="Gene3D" id="3.40.50.150">
    <property type="entry name" value="Vaccinia Virus protein VP39"/>
    <property type="match status" value="1"/>
</dbReference>
<dbReference type="PANTHER" id="PTHR45581:SF3">
    <property type="entry name" value="METHYLTRANSFERASE DOMAIN-CONTAINING PROTEIN"/>
    <property type="match status" value="1"/>
</dbReference>
<accession>A0AAF3J2J0</accession>
<reference evidence="4" key="1">
    <citation type="submission" date="2024-02" db="UniProtKB">
        <authorList>
            <consortium name="WormBaseParasite"/>
        </authorList>
    </citation>
    <scope>IDENTIFICATION</scope>
</reference>
<evidence type="ECO:0000313" key="3">
    <source>
        <dbReference type="Proteomes" id="UP000887575"/>
    </source>
</evidence>
<dbReference type="InterPro" id="IPR029063">
    <property type="entry name" value="SAM-dependent_MTases_sf"/>
</dbReference>
<dbReference type="CDD" id="cd02440">
    <property type="entry name" value="AdoMet_MTases"/>
    <property type="match status" value="1"/>
</dbReference>
<organism evidence="3 4">
    <name type="scientific">Mesorhabditis belari</name>
    <dbReference type="NCBI Taxonomy" id="2138241"/>
    <lineage>
        <taxon>Eukaryota</taxon>
        <taxon>Metazoa</taxon>
        <taxon>Ecdysozoa</taxon>
        <taxon>Nematoda</taxon>
        <taxon>Chromadorea</taxon>
        <taxon>Rhabditida</taxon>
        <taxon>Rhabditina</taxon>
        <taxon>Rhabditomorpha</taxon>
        <taxon>Rhabditoidea</taxon>
        <taxon>Rhabditidae</taxon>
        <taxon>Mesorhabditinae</taxon>
        <taxon>Mesorhabditis</taxon>
    </lineage>
</organism>
<evidence type="ECO:0000313" key="4">
    <source>
        <dbReference type="WBParaSite" id="MBELARI_LOCUS12184"/>
    </source>
</evidence>
<dbReference type="SUPFAM" id="SSF46785">
    <property type="entry name" value="Winged helix' DNA-binding domain"/>
    <property type="match status" value="1"/>
</dbReference>
<dbReference type="InterPro" id="IPR048711">
    <property type="entry name" value="WHD_Rv2258c"/>
</dbReference>